<feature type="compositionally biased region" description="Basic and acidic residues" evidence="1">
    <location>
        <begin position="7"/>
        <end position="22"/>
    </location>
</feature>
<accession>A0ABR3F0R8</accession>
<dbReference type="Proteomes" id="UP001465976">
    <property type="component" value="Unassembled WGS sequence"/>
</dbReference>
<feature type="region of interest" description="Disordered" evidence="1">
    <location>
        <begin position="153"/>
        <end position="181"/>
    </location>
</feature>
<feature type="region of interest" description="Disordered" evidence="1">
    <location>
        <begin position="1"/>
        <end position="45"/>
    </location>
</feature>
<sequence length="181" mass="19391">MTSNSRRGKDPAKAVKGKKSDIEPTTNNPRLASPSKGTRKPKQPGLDYAMVVNTIPLDSDDNGASKPTTNIVKRRKKRVTGSVTKRVGSREQGAWGNLTTELLVEIFKYCTASRPSVMADNNNSLVIDHARLAGPPIRSDQSSRLRVILRHSSMTSEAGQSGLSSSPAVNPLRSEPAGSGL</sequence>
<evidence type="ECO:0000313" key="2">
    <source>
        <dbReference type="EMBL" id="KAL0568773.1"/>
    </source>
</evidence>
<feature type="compositionally biased region" description="Polar residues" evidence="1">
    <location>
        <begin position="153"/>
        <end position="168"/>
    </location>
</feature>
<protein>
    <submittedName>
        <fullName evidence="2">Uncharacterized protein</fullName>
    </submittedName>
</protein>
<name>A0ABR3F0R8_9AGAR</name>
<evidence type="ECO:0000313" key="3">
    <source>
        <dbReference type="Proteomes" id="UP001465976"/>
    </source>
</evidence>
<reference evidence="2 3" key="1">
    <citation type="submission" date="2024-02" db="EMBL/GenBank/DDBJ databases">
        <title>A draft genome for the cacao thread blight pathogen Marasmius crinis-equi.</title>
        <authorList>
            <person name="Cohen S.P."/>
            <person name="Baruah I.K."/>
            <person name="Amoako-Attah I."/>
            <person name="Bukari Y."/>
            <person name="Meinhardt L.W."/>
            <person name="Bailey B.A."/>
        </authorList>
    </citation>
    <scope>NUCLEOTIDE SEQUENCE [LARGE SCALE GENOMIC DNA]</scope>
    <source>
        <strain evidence="2 3">GH-76</strain>
    </source>
</reference>
<dbReference type="EMBL" id="JBAHYK010001261">
    <property type="protein sequence ID" value="KAL0568773.1"/>
    <property type="molecule type" value="Genomic_DNA"/>
</dbReference>
<keyword evidence="3" id="KW-1185">Reference proteome</keyword>
<comment type="caution">
    <text evidence="2">The sequence shown here is derived from an EMBL/GenBank/DDBJ whole genome shotgun (WGS) entry which is preliminary data.</text>
</comment>
<proteinExistence type="predicted"/>
<evidence type="ECO:0000256" key="1">
    <source>
        <dbReference type="SAM" id="MobiDB-lite"/>
    </source>
</evidence>
<organism evidence="2 3">
    <name type="scientific">Marasmius crinis-equi</name>
    <dbReference type="NCBI Taxonomy" id="585013"/>
    <lineage>
        <taxon>Eukaryota</taxon>
        <taxon>Fungi</taxon>
        <taxon>Dikarya</taxon>
        <taxon>Basidiomycota</taxon>
        <taxon>Agaricomycotina</taxon>
        <taxon>Agaricomycetes</taxon>
        <taxon>Agaricomycetidae</taxon>
        <taxon>Agaricales</taxon>
        <taxon>Marasmiineae</taxon>
        <taxon>Marasmiaceae</taxon>
        <taxon>Marasmius</taxon>
    </lineage>
</organism>
<gene>
    <name evidence="2" type="ORF">V5O48_013203</name>
</gene>